<evidence type="ECO:0000256" key="1">
    <source>
        <dbReference type="ARBA" id="ARBA00006069"/>
    </source>
</evidence>
<evidence type="ECO:0000256" key="2">
    <source>
        <dbReference type="ARBA" id="ARBA00019876"/>
    </source>
</evidence>
<dbReference type="InterPro" id="IPR019416">
    <property type="entry name" value="NCBP3"/>
</dbReference>
<dbReference type="Gene3D" id="3.30.70.330">
    <property type="match status" value="1"/>
</dbReference>
<dbReference type="GO" id="GO:0000340">
    <property type="term" value="F:RNA 7-methylguanosine cap binding"/>
    <property type="evidence" value="ECO:0007669"/>
    <property type="project" value="InterPro"/>
</dbReference>
<evidence type="ECO:0000313" key="3">
    <source>
        <dbReference type="EMBL" id="JAS59970.1"/>
    </source>
</evidence>
<comment type="similarity">
    <text evidence="1">Belongs to the NCBP3 family.</text>
</comment>
<dbReference type="InterPro" id="IPR035979">
    <property type="entry name" value="RBD_domain_sf"/>
</dbReference>
<accession>A0A1B6GC18</accession>
<protein>
    <recommendedName>
        <fullName evidence="2">Nuclear cap-binding protein subunit 3</fullName>
    </recommendedName>
</protein>
<reference evidence="3" key="1">
    <citation type="submission" date="2015-11" db="EMBL/GenBank/DDBJ databases">
        <title>De novo transcriptome assembly of four potential Pierce s Disease insect vectors from Arizona vineyards.</title>
        <authorList>
            <person name="Tassone E.E."/>
        </authorList>
    </citation>
    <scope>NUCLEOTIDE SEQUENCE</scope>
</reference>
<dbReference type="GO" id="GO:0003729">
    <property type="term" value="F:mRNA binding"/>
    <property type="evidence" value="ECO:0007669"/>
    <property type="project" value="InterPro"/>
</dbReference>
<dbReference type="InterPro" id="IPR012677">
    <property type="entry name" value="Nucleotide-bd_a/b_plait_sf"/>
</dbReference>
<name>A0A1B6GC18_9HEMI</name>
<proteinExistence type="inferred from homology"/>
<dbReference type="PANTHER" id="PTHR16291:SF0">
    <property type="entry name" value="NUCLEAR CAP-BINDING PROTEIN SUBUNIT 3"/>
    <property type="match status" value="1"/>
</dbReference>
<gene>
    <name evidence="3" type="ORF">g.45708</name>
</gene>
<dbReference type="GO" id="GO:0005634">
    <property type="term" value="C:nucleus"/>
    <property type="evidence" value="ECO:0007669"/>
    <property type="project" value="TreeGrafter"/>
</dbReference>
<sequence length="114" mass="13017">KELQNLYDSLGVKSIIGSPYRLEAIHIRGTDDLSTDDVFEYFEDFEPLHIEWISDDCCNVVWEDKMMAAKALRSLSRPINGMPVIGTCDPFVRTIINTDNMLEFEDGVDLKEIS</sequence>
<dbReference type="Pfam" id="PF10309">
    <property type="entry name" value="NCBP3"/>
    <property type="match status" value="1"/>
</dbReference>
<feature type="non-terminal residue" evidence="3">
    <location>
        <position position="114"/>
    </location>
</feature>
<dbReference type="AlphaFoldDB" id="A0A1B6GC18"/>
<feature type="non-terminal residue" evidence="3">
    <location>
        <position position="1"/>
    </location>
</feature>
<dbReference type="SUPFAM" id="SSF54928">
    <property type="entry name" value="RNA-binding domain, RBD"/>
    <property type="match status" value="1"/>
</dbReference>
<dbReference type="EMBL" id="GECZ01009799">
    <property type="protein sequence ID" value="JAS59970.1"/>
    <property type="molecule type" value="Transcribed_RNA"/>
</dbReference>
<dbReference type="PANTHER" id="PTHR16291">
    <property type="entry name" value="NUCLEAR CAP-BINDING PROTEIN SUBUNIT 3"/>
    <property type="match status" value="1"/>
</dbReference>
<organism evidence="3">
    <name type="scientific">Cuerna arida</name>
    <dbReference type="NCBI Taxonomy" id="1464854"/>
    <lineage>
        <taxon>Eukaryota</taxon>
        <taxon>Metazoa</taxon>
        <taxon>Ecdysozoa</taxon>
        <taxon>Arthropoda</taxon>
        <taxon>Hexapoda</taxon>
        <taxon>Insecta</taxon>
        <taxon>Pterygota</taxon>
        <taxon>Neoptera</taxon>
        <taxon>Paraneoptera</taxon>
        <taxon>Hemiptera</taxon>
        <taxon>Auchenorrhyncha</taxon>
        <taxon>Membracoidea</taxon>
        <taxon>Cicadellidae</taxon>
        <taxon>Cicadellinae</taxon>
        <taxon>Proconiini</taxon>
        <taxon>Cuerna</taxon>
    </lineage>
</organism>